<sequence length="282" mass="32362">MPWFRRKDPEARGQREWRAFFKQLEKDRPKALGLRWRLRLSAIRAKAVLASKPISIAEAFDEVQAIVDRHGTYLSGKARDRFDAATNAAKKRLLEKLRRTPFWRPHVARNQAFARALAENRVSLAPEDLPTWKRLADDNRSKELHGLAVIIQEGTHYVIQLQESPNIQEGDFDSFRVRLSEHIAEEQRTGRHTVMWHTHPIVFGRVTVEIRFDSAQGGGAVATNPREGLTLSDHWLAKDLGWPVMVVSRPVHSLGSRKPSIYSCHIDVDGRRSFQLYRGPIT</sequence>
<reference evidence="1" key="2">
    <citation type="submission" date="2021-05" db="EMBL/GenBank/DDBJ databases">
        <title>Protein family content uncovers lineage relationships and bacterial pathway maintenance mechanisms in DPANN archaea.</title>
        <authorList>
            <person name="Castelle C.J."/>
            <person name="Meheust R."/>
            <person name="Jaffe A.L."/>
            <person name="Seitz K."/>
            <person name="Gong X."/>
            <person name="Baker B.J."/>
            <person name="Banfield J.F."/>
        </authorList>
    </citation>
    <scope>NUCLEOTIDE SEQUENCE</scope>
    <source>
        <strain evidence="1">RIFCSPLOWO2_01_FULL_58_19</strain>
    </source>
</reference>
<evidence type="ECO:0000313" key="1">
    <source>
        <dbReference type="EMBL" id="MBS3062806.1"/>
    </source>
</evidence>
<dbReference type="Proteomes" id="UP000678237">
    <property type="component" value="Unassembled WGS sequence"/>
</dbReference>
<dbReference type="EMBL" id="JAGVWE010000003">
    <property type="protein sequence ID" value="MBS3062806.1"/>
    <property type="molecule type" value="Genomic_DNA"/>
</dbReference>
<proteinExistence type="predicted"/>
<protein>
    <submittedName>
        <fullName evidence="1">Uncharacterized protein</fullName>
    </submittedName>
</protein>
<reference evidence="1" key="1">
    <citation type="submission" date="2021-03" db="EMBL/GenBank/DDBJ databases">
        <authorList>
            <person name="Jaffe A."/>
        </authorList>
    </citation>
    <scope>NUCLEOTIDE SEQUENCE</scope>
    <source>
        <strain evidence="1">RIFCSPLOWO2_01_FULL_58_19</strain>
    </source>
</reference>
<comment type="caution">
    <text evidence="1">The sequence shown here is derived from an EMBL/GenBank/DDBJ whole genome shotgun (WGS) entry which is preliminary data.</text>
</comment>
<dbReference type="AlphaFoldDB" id="A0A8T4LIT4"/>
<accession>A0A8T4LIT4</accession>
<evidence type="ECO:0000313" key="2">
    <source>
        <dbReference type="Proteomes" id="UP000678237"/>
    </source>
</evidence>
<gene>
    <name evidence="1" type="ORF">J4203_02950</name>
</gene>
<name>A0A8T4LIT4_9ARCH</name>
<organism evidence="1 2">
    <name type="scientific">Candidatus Iainarchaeum sp</name>
    <dbReference type="NCBI Taxonomy" id="3101447"/>
    <lineage>
        <taxon>Archaea</taxon>
        <taxon>Candidatus Iainarchaeota</taxon>
        <taxon>Candidatus Iainarchaeia</taxon>
        <taxon>Candidatus Iainarchaeales</taxon>
        <taxon>Candidatus Iainarchaeaceae</taxon>
        <taxon>Candidatus Iainarchaeum</taxon>
    </lineage>
</organism>